<protein>
    <submittedName>
        <fullName evidence="4">Androglobin-like</fullName>
    </submittedName>
</protein>
<evidence type="ECO:0000256" key="1">
    <source>
        <dbReference type="SAM" id="MobiDB-lite"/>
    </source>
</evidence>
<dbReference type="CDD" id="cd22307">
    <property type="entry name" value="Adgb_C_mid-like"/>
    <property type="match status" value="1"/>
</dbReference>
<dbReference type="InterPro" id="IPR057249">
    <property type="entry name" value="Globin_CP_ADGB"/>
</dbReference>
<proteinExistence type="predicted"/>
<organism evidence="3 4">
    <name type="scientific">Polistes dominula</name>
    <name type="common">European paper wasp</name>
    <name type="synonym">Vespa dominula</name>
    <dbReference type="NCBI Taxonomy" id="743375"/>
    <lineage>
        <taxon>Eukaryota</taxon>
        <taxon>Metazoa</taxon>
        <taxon>Ecdysozoa</taxon>
        <taxon>Arthropoda</taxon>
        <taxon>Hexapoda</taxon>
        <taxon>Insecta</taxon>
        <taxon>Pterygota</taxon>
        <taxon>Neoptera</taxon>
        <taxon>Endopterygota</taxon>
        <taxon>Hymenoptera</taxon>
        <taxon>Apocrita</taxon>
        <taxon>Aculeata</taxon>
        <taxon>Vespoidea</taxon>
        <taxon>Vespidae</taxon>
        <taxon>Polistinae</taxon>
        <taxon>Polistini</taxon>
        <taxon>Polistes</taxon>
    </lineage>
</organism>
<dbReference type="GeneID" id="107074241"/>
<dbReference type="InterPro" id="IPR054094">
    <property type="entry name" value="Androglobin_IV"/>
</dbReference>
<feature type="region of interest" description="Disordered" evidence="1">
    <location>
        <begin position="1"/>
        <end position="20"/>
    </location>
</feature>
<dbReference type="PANTHER" id="PTHR46298:SF1">
    <property type="entry name" value="ANDROGLOBIN"/>
    <property type="match status" value="1"/>
</dbReference>
<feature type="domain" description="Globin" evidence="2">
    <location>
        <begin position="151"/>
        <end position="383"/>
    </location>
</feature>
<dbReference type="Pfam" id="PF22068">
    <property type="entry name" value="Androglobin_II"/>
    <property type="match status" value="1"/>
</dbReference>
<name>A0ABM1JET9_POLDO</name>
<dbReference type="InterPro" id="IPR054093">
    <property type="entry name" value="Androglobin_II"/>
</dbReference>
<keyword evidence="3" id="KW-1185">Reference proteome</keyword>
<sequence length="904" mass="106036">MNLASREQKKKGSKKSSTTGVVHGDSIEFMNTYVWPRSMKSSRNEPLYLFCDSLEDKFFLINLSIMEKRLPFSSQVSNEEDVVDDSITIRLSSEDVSYLIVEKHSWFYRPTESRTLISISTSGSKSRVLELESGRHLLRIYCRSESHCFVSISSNTIFHVGDRFKIHRLMITESDRIDFLVKQISNSISTAFSSFGNINYVKNLMAFYRSYMPDLTNLTERRDRAFYKQIHDYFIEELLESIKMIFQSEDIPEMLSSLRIFFLDPMIGYERHKTPSIILNAFREINDDNDDDNDNESIIFKENYYSSESIDGEMATRIDYNQAATVIQSFFKMVIVKRYKQRHNINHKDHSKILTGLLKIAKLFDYSNGESLASSLIRKVIEKNQRFNEAYPCSEDFQYVLKIQECKGHLLNVKPNQWIPITRLIVNAKENETIFGTIQLFTNLSCHNLRLFENETGREMWRIVNNVAPSNYHYTTCGYTLFAYGWCDNPKLRDVEWIIHFVTIKGKSMFYQLTDKEPISLNTKIPNLIIEETFNTYIPNSMNLISKWIVNIVKDSVLSLRLMTSYELVQMKIRIVDNKENVLLEIEGRSILCIPVVYLKLEDSQTVYYIEAFVLDNSWPLTDAEWSVVLEKKTKRENLPVRNKSSISSSIRLIKRSETTRTRRSSKHQNDQHLDPPFWTLQAVIDADSGVEIIQDKRREEEIASLKESWSKDDPERPKRCKQLRETFLNAHALPPSTTSLNNLNNKISVKTNERMEKHKVRNSSKICRSSSSTENFAIRSLKEPKYRSFHLPKLDLSKYEKIEENGKERRTRTKSEEELLNDRLYADILEFNHSHDHFIQRLNDWSLKQITKYKQLWNIYEENSTQRKAQLEEAYEMRQDYISNVKSIDTSIKVKGGKKSVKR</sequence>
<dbReference type="PROSITE" id="PS52042">
    <property type="entry name" value="GLOBIN_CP_ADGB"/>
    <property type="match status" value="1"/>
</dbReference>
<gene>
    <name evidence="4" type="primary">LOC107074241</name>
</gene>
<dbReference type="PANTHER" id="PTHR46298">
    <property type="entry name" value="ANDROGLOBIN"/>
    <property type="match status" value="1"/>
</dbReference>
<dbReference type="Proteomes" id="UP000694924">
    <property type="component" value="Unplaced"/>
</dbReference>
<dbReference type="InterPro" id="IPR053033">
    <property type="entry name" value="Androglobin-like"/>
</dbReference>
<dbReference type="Pfam" id="PF22069">
    <property type="entry name" value="Androglobin_IV"/>
    <property type="match status" value="1"/>
</dbReference>
<evidence type="ECO:0000313" key="4">
    <source>
        <dbReference type="RefSeq" id="XP_015190977.1"/>
    </source>
</evidence>
<evidence type="ECO:0000313" key="3">
    <source>
        <dbReference type="Proteomes" id="UP000694924"/>
    </source>
</evidence>
<dbReference type="RefSeq" id="XP_015190977.1">
    <property type="nucleotide sequence ID" value="XM_015335491.1"/>
</dbReference>
<accession>A0ABM1JET9</accession>
<reference evidence="4" key="1">
    <citation type="submission" date="2025-08" db="UniProtKB">
        <authorList>
            <consortium name="RefSeq"/>
        </authorList>
    </citation>
    <scope>IDENTIFICATION</scope>
    <source>
        <tissue evidence="4">Whole body</tissue>
    </source>
</reference>
<evidence type="ECO:0000259" key="2">
    <source>
        <dbReference type="PROSITE" id="PS52042"/>
    </source>
</evidence>